<evidence type="ECO:0000313" key="9">
    <source>
        <dbReference type="Proteomes" id="UP001254608"/>
    </source>
</evidence>
<sequence>MSKISVAAAHELGEGQTRACKAAGQALLLARVEDRVYTVENRCPHLGMPLTRGPLEGKAIKCPWHGSRLDVCTGQNLGWVDSFAGVPMPRWSHTLLSAGRKPRELAHFRRLRRGRTDLRGTAGPAMSKRF</sequence>
<evidence type="ECO:0000256" key="5">
    <source>
        <dbReference type="ARBA" id="ARBA00034078"/>
    </source>
</evidence>
<dbReference type="Gene3D" id="2.102.10.10">
    <property type="entry name" value="Rieske [2Fe-2S] iron-sulphur domain"/>
    <property type="match status" value="1"/>
</dbReference>
<feature type="domain" description="Rieske" evidence="7">
    <location>
        <begin position="4"/>
        <end position="97"/>
    </location>
</feature>
<dbReference type="PROSITE" id="PS51296">
    <property type="entry name" value="RIESKE"/>
    <property type="match status" value="1"/>
</dbReference>
<dbReference type="SUPFAM" id="SSF50022">
    <property type="entry name" value="ISP domain"/>
    <property type="match status" value="1"/>
</dbReference>
<keyword evidence="3" id="KW-0408">Iron</keyword>
<evidence type="ECO:0000256" key="2">
    <source>
        <dbReference type="ARBA" id="ARBA00022723"/>
    </source>
</evidence>
<organism evidence="8 9">
    <name type="scientific">Banduia mediterranea</name>
    <dbReference type="NCBI Taxonomy" id="3075609"/>
    <lineage>
        <taxon>Bacteria</taxon>
        <taxon>Pseudomonadati</taxon>
        <taxon>Pseudomonadota</taxon>
        <taxon>Gammaproteobacteria</taxon>
        <taxon>Nevskiales</taxon>
        <taxon>Algiphilaceae</taxon>
        <taxon>Banduia</taxon>
    </lineage>
</organism>
<proteinExistence type="inferred from homology"/>
<accession>A0ABU2WET6</accession>
<dbReference type="InterPro" id="IPR017941">
    <property type="entry name" value="Rieske_2Fe-2S"/>
</dbReference>
<dbReference type="EMBL" id="JAVRIC010000003">
    <property type="protein sequence ID" value="MDT0496384.1"/>
    <property type="molecule type" value="Genomic_DNA"/>
</dbReference>
<evidence type="ECO:0000259" key="7">
    <source>
        <dbReference type="PROSITE" id="PS51296"/>
    </source>
</evidence>
<keyword evidence="4" id="KW-0411">Iron-sulfur</keyword>
<dbReference type="Pfam" id="PF00355">
    <property type="entry name" value="Rieske"/>
    <property type="match status" value="1"/>
</dbReference>
<evidence type="ECO:0000256" key="1">
    <source>
        <dbReference type="ARBA" id="ARBA00022714"/>
    </source>
</evidence>
<dbReference type="PANTHER" id="PTHR21496">
    <property type="entry name" value="FERREDOXIN-RELATED"/>
    <property type="match status" value="1"/>
</dbReference>
<protein>
    <submittedName>
        <fullName evidence="8">Rieske 2Fe-2S domain-containing protein</fullName>
    </submittedName>
</protein>
<dbReference type="Proteomes" id="UP001254608">
    <property type="component" value="Unassembled WGS sequence"/>
</dbReference>
<keyword evidence="1" id="KW-0001">2Fe-2S</keyword>
<evidence type="ECO:0000256" key="6">
    <source>
        <dbReference type="ARBA" id="ARBA00038001"/>
    </source>
</evidence>
<keyword evidence="2" id="KW-0479">Metal-binding</keyword>
<evidence type="ECO:0000313" key="8">
    <source>
        <dbReference type="EMBL" id="MDT0496384.1"/>
    </source>
</evidence>
<evidence type="ECO:0000256" key="3">
    <source>
        <dbReference type="ARBA" id="ARBA00023004"/>
    </source>
</evidence>
<dbReference type="PANTHER" id="PTHR21496:SF0">
    <property type="entry name" value="RIESKE DOMAIN-CONTAINING PROTEIN"/>
    <property type="match status" value="1"/>
</dbReference>
<keyword evidence="9" id="KW-1185">Reference proteome</keyword>
<comment type="cofactor">
    <cofactor evidence="5">
        <name>[2Fe-2S] cluster</name>
        <dbReference type="ChEBI" id="CHEBI:190135"/>
    </cofactor>
</comment>
<comment type="caution">
    <text evidence="8">The sequence shown here is derived from an EMBL/GenBank/DDBJ whole genome shotgun (WGS) entry which is preliminary data.</text>
</comment>
<name>A0ABU2WET6_9GAMM</name>
<comment type="similarity">
    <text evidence="6">Belongs to the bacterial ring-hydroxylating dioxygenase ferredoxin component family.</text>
</comment>
<dbReference type="RefSeq" id="WP_311363774.1">
    <property type="nucleotide sequence ID" value="NZ_JAVRIC010000003.1"/>
</dbReference>
<dbReference type="InterPro" id="IPR036922">
    <property type="entry name" value="Rieske_2Fe-2S_sf"/>
</dbReference>
<evidence type="ECO:0000256" key="4">
    <source>
        <dbReference type="ARBA" id="ARBA00023014"/>
    </source>
</evidence>
<gene>
    <name evidence="8" type="ORF">RM530_03265</name>
</gene>
<reference evidence="8 9" key="1">
    <citation type="submission" date="2023-09" db="EMBL/GenBank/DDBJ databases">
        <authorList>
            <person name="Rey-Velasco X."/>
        </authorList>
    </citation>
    <scope>NUCLEOTIDE SEQUENCE [LARGE SCALE GENOMIC DNA]</scope>
    <source>
        <strain evidence="8 9">W345</strain>
    </source>
</reference>